<feature type="region of interest" description="Disordered" evidence="12">
    <location>
        <begin position="531"/>
        <end position="562"/>
    </location>
</feature>
<dbReference type="PROSITE" id="PS00092">
    <property type="entry name" value="N6_MTASE"/>
    <property type="match status" value="1"/>
</dbReference>
<comment type="catalytic activity">
    <reaction evidence="11">
        <text>K(+)(in) = K(+)(out)</text>
        <dbReference type="Rhea" id="RHEA:29463"/>
        <dbReference type="ChEBI" id="CHEBI:29103"/>
    </reaction>
</comment>
<gene>
    <name evidence="17" type="primary">g5421</name>
    <name evidence="17" type="ORF">VP750_LOCUS4639</name>
</gene>
<keyword evidence="7 13" id="KW-1133">Transmembrane helix</keyword>
<evidence type="ECO:0000256" key="9">
    <source>
        <dbReference type="ARBA" id="ARBA00023136"/>
    </source>
</evidence>
<feature type="transmembrane region" description="Helical" evidence="13">
    <location>
        <begin position="25"/>
        <end position="45"/>
    </location>
</feature>
<dbReference type="PANTHER" id="PTHR10027">
    <property type="entry name" value="CALCIUM-ACTIVATED POTASSIUM CHANNEL ALPHA CHAIN"/>
    <property type="match status" value="1"/>
</dbReference>
<accession>A0ABP1FST4</accession>
<dbReference type="PRINTS" id="PR00169">
    <property type="entry name" value="KCHANNEL"/>
</dbReference>
<keyword evidence="4 13" id="KW-0812">Transmembrane</keyword>
<reference evidence="17 18" key="1">
    <citation type="submission" date="2024-06" db="EMBL/GenBank/DDBJ databases">
        <authorList>
            <person name="Kraege A."/>
            <person name="Thomma B."/>
        </authorList>
    </citation>
    <scope>NUCLEOTIDE SEQUENCE [LARGE SCALE GENOMIC DNA]</scope>
</reference>
<feature type="region of interest" description="Disordered" evidence="12">
    <location>
        <begin position="603"/>
        <end position="628"/>
    </location>
</feature>
<feature type="compositionally biased region" description="Acidic residues" evidence="12">
    <location>
        <begin position="687"/>
        <end position="703"/>
    </location>
</feature>
<dbReference type="InterPro" id="IPR047871">
    <property type="entry name" value="K_chnl_Slo-like"/>
</dbReference>
<dbReference type="Pfam" id="PF22614">
    <property type="entry name" value="Slo-like_RCK"/>
    <property type="match status" value="2"/>
</dbReference>
<evidence type="ECO:0000256" key="4">
    <source>
        <dbReference type="ARBA" id="ARBA00022692"/>
    </source>
</evidence>
<keyword evidence="10" id="KW-0407">Ion channel</keyword>
<dbReference type="Gene3D" id="3.40.50.720">
    <property type="entry name" value="NAD(P)-binding Rossmann-like Domain"/>
    <property type="match status" value="1"/>
</dbReference>
<dbReference type="InterPro" id="IPR003148">
    <property type="entry name" value="RCK_N"/>
</dbReference>
<dbReference type="InterPro" id="IPR003929">
    <property type="entry name" value="K_chnl_BK_asu"/>
</dbReference>
<dbReference type="InterPro" id="IPR002052">
    <property type="entry name" value="DNA_methylase_N6_adenine_CS"/>
</dbReference>
<dbReference type="SUPFAM" id="SSF81324">
    <property type="entry name" value="Voltage-gated potassium channels"/>
    <property type="match status" value="1"/>
</dbReference>
<keyword evidence="2" id="KW-0813">Transport</keyword>
<proteinExistence type="predicted"/>
<evidence type="ECO:0000256" key="13">
    <source>
        <dbReference type="SAM" id="Phobius"/>
    </source>
</evidence>
<dbReference type="EMBL" id="CAXHTA020000007">
    <property type="protein sequence ID" value="CAL5222980.1"/>
    <property type="molecule type" value="Genomic_DNA"/>
</dbReference>
<evidence type="ECO:0000256" key="12">
    <source>
        <dbReference type="SAM" id="MobiDB-lite"/>
    </source>
</evidence>
<evidence type="ECO:0000256" key="8">
    <source>
        <dbReference type="ARBA" id="ARBA00023065"/>
    </source>
</evidence>
<keyword evidence="3" id="KW-0633">Potassium transport</keyword>
<feature type="domain" description="Potassium channel" evidence="15">
    <location>
        <begin position="169"/>
        <end position="238"/>
    </location>
</feature>
<feature type="transmembrane region" description="Helical" evidence="13">
    <location>
        <begin position="57"/>
        <end position="76"/>
    </location>
</feature>
<evidence type="ECO:0000313" key="17">
    <source>
        <dbReference type="EMBL" id="CAL5222980.1"/>
    </source>
</evidence>
<feature type="transmembrane region" description="Helical" evidence="13">
    <location>
        <begin position="88"/>
        <end position="110"/>
    </location>
</feature>
<feature type="region of interest" description="Disordered" evidence="12">
    <location>
        <begin position="671"/>
        <end position="774"/>
    </location>
</feature>
<name>A0ABP1FST4_9CHLO</name>
<evidence type="ECO:0000313" key="18">
    <source>
        <dbReference type="Proteomes" id="UP001497392"/>
    </source>
</evidence>
<dbReference type="Gene3D" id="1.20.120.350">
    <property type="entry name" value="Voltage-gated potassium channels. Chain C"/>
    <property type="match status" value="1"/>
</dbReference>
<dbReference type="Pfam" id="PF07885">
    <property type="entry name" value="Ion_trans_2"/>
    <property type="match status" value="1"/>
</dbReference>
<feature type="domain" description="Calcium-activated potassium channel BK alpha subunit" evidence="14">
    <location>
        <begin position="396"/>
        <end position="487"/>
    </location>
</feature>
<feature type="domain" description="RCK N-terminal" evidence="16">
    <location>
        <begin position="777"/>
        <end position="863"/>
    </location>
</feature>
<evidence type="ECO:0000259" key="16">
    <source>
        <dbReference type="Pfam" id="PF22614"/>
    </source>
</evidence>
<feature type="domain" description="RCK N-terminal" evidence="16">
    <location>
        <begin position="272"/>
        <end position="374"/>
    </location>
</feature>
<dbReference type="Proteomes" id="UP001497392">
    <property type="component" value="Unassembled WGS sequence"/>
</dbReference>
<evidence type="ECO:0000256" key="5">
    <source>
        <dbReference type="ARBA" id="ARBA00022826"/>
    </source>
</evidence>
<evidence type="ECO:0000259" key="15">
    <source>
        <dbReference type="Pfam" id="PF07885"/>
    </source>
</evidence>
<keyword evidence="18" id="KW-1185">Reference proteome</keyword>
<evidence type="ECO:0000256" key="6">
    <source>
        <dbReference type="ARBA" id="ARBA00022958"/>
    </source>
</evidence>
<evidence type="ECO:0000256" key="11">
    <source>
        <dbReference type="ARBA" id="ARBA00034430"/>
    </source>
</evidence>
<keyword evidence="6" id="KW-0630">Potassium</keyword>
<feature type="transmembrane region" description="Helical" evidence="13">
    <location>
        <begin position="191"/>
        <end position="210"/>
    </location>
</feature>
<dbReference type="Pfam" id="PF03493">
    <property type="entry name" value="BK_channel_a"/>
    <property type="match status" value="1"/>
</dbReference>
<evidence type="ECO:0000256" key="7">
    <source>
        <dbReference type="ARBA" id="ARBA00022989"/>
    </source>
</evidence>
<keyword evidence="9 13" id="KW-0472">Membrane</keyword>
<comment type="caution">
    <text evidence="17">The sequence shown here is derived from an EMBL/GenBank/DDBJ whole genome shotgun (WGS) entry which is preliminary data.</text>
</comment>
<protein>
    <submittedName>
        <fullName evidence="17">G5421 protein</fullName>
    </submittedName>
</protein>
<evidence type="ECO:0000259" key="14">
    <source>
        <dbReference type="Pfam" id="PF03493"/>
    </source>
</evidence>
<evidence type="ECO:0000256" key="10">
    <source>
        <dbReference type="ARBA" id="ARBA00023303"/>
    </source>
</evidence>
<comment type="subcellular location">
    <subcellularLocation>
        <location evidence="1">Membrane</location>
        <topology evidence="1">Multi-pass membrane protein</topology>
    </subcellularLocation>
</comment>
<evidence type="ECO:0000256" key="3">
    <source>
        <dbReference type="ARBA" id="ARBA00022538"/>
    </source>
</evidence>
<dbReference type="Gene3D" id="1.10.287.70">
    <property type="match status" value="1"/>
</dbReference>
<sequence length="1091" mass="121056">MEEGPPWQRLGRAIRWVSRLPEIRALFRFLQILSSLTFVVLYVWGTYSTPKPLTWRFNLDIALCALFATEWLWRLVEAESKIRTLTTVWNVLDFMAFFPPLLETALLYGAKLSFSLGRFDLRWFKILRALRVLRISLLAGEMRSMHLSSSGALLSGAASIRLYQLVASVLTLLFTTSAIVHLVERIPFFDALYFVTTTLTTVGYGDIVAISPLGKAAVLAMILVGVVLIPVQTSQLYSQLTARRLTLGSMPGAKQSMILVGTRLTEVRGFSDFFSEFFTALRKTQFPPNMRMVVLCNRPNYELRAFQELNDRRLTLVEGSALSERDLVRTRAHSGSAILLLADRFSPSSHQEDLGLQFQVWAVKSYTKSVPVYVQVLQRASLRMIAPFLDPERDVLVSVEQMRHRLLALSCLCPGASTLIANLLRRASVLPEDNQPRTAAGRRWLRAYINGCGFKVFDATLPRHLAGVPFCNVVEWLYRTSGFVLIGFVQGRKVVLNPGRRRLKGGEAAVCVATSQVALDEALTRSFSRSLHPASGTLSPDLGRGPATGSREGTDDDDDYFHSEAELPCIPEVPEGLKSESDSIDLDELPCIVPEDLVLQNGPVRASSSGFDEPQLPASQSHSSTPRRLAAAAASISRMDEAVDGHRDAALGRVPLAKAVDAIGTSIRAAADRRRQSGVNPVLASESYEEDEYEESEDMEDDGAVLPSREEDHREKSLDDKQKAAEHERNHGDEGFVEDYIDHDHHDEERVEMSHPDNLSTSSRDEESEEAGPLGDLSGHVIICGAEGSFVNFVEQLRRCDPMPTPIVVLHPRRPSASWTALKALGPVHYVAGEPSNGSSLRTARATHARALAYLAHSSRPNKEYEEHHLKQESPDWSVVSRTAVLADAEGLLTCYGVGEDSTGQLTHAVIELCFTSSVRFLQPGLLLQGMGAGEAVDVMSGKEPRKSWQMRKRQERAALKEGLAEWQANPYYVAGRCTVPAIIDTLSASFFNRSMLTSLMAELAGDDGRPGGALLRQVDISEDLIGQTYGELFARLTLTQHLIPLGLYRRKSENPAWRLSFVVTNPPWHERLEENDKVYVLRERGGPWMA</sequence>
<evidence type="ECO:0000256" key="1">
    <source>
        <dbReference type="ARBA" id="ARBA00004141"/>
    </source>
</evidence>
<organism evidence="17 18">
    <name type="scientific">Coccomyxa viridis</name>
    <dbReference type="NCBI Taxonomy" id="1274662"/>
    <lineage>
        <taxon>Eukaryota</taxon>
        <taxon>Viridiplantae</taxon>
        <taxon>Chlorophyta</taxon>
        <taxon>core chlorophytes</taxon>
        <taxon>Trebouxiophyceae</taxon>
        <taxon>Trebouxiophyceae incertae sedis</taxon>
        <taxon>Coccomyxaceae</taxon>
        <taxon>Coccomyxa</taxon>
    </lineage>
</organism>
<feature type="compositionally biased region" description="Polar residues" evidence="12">
    <location>
        <begin position="617"/>
        <end position="626"/>
    </location>
</feature>
<dbReference type="InterPro" id="IPR013099">
    <property type="entry name" value="K_chnl_dom"/>
</dbReference>
<evidence type="ECO:0000256" key="2">
    <source>
        <dbReference type="ARBA" id="ARBA00022448"/>
    </source>
</evidence>
<keyword evidence="5" id="KW-0631">Potassium channel</keyword>
<feature type="transmembrane region" description="Helical" evidence="13">
    <location>
        <begin position="162"/>
        <end position="184"/>
    </location>
</feature>
<dbReference type="InterPro" id="IPR027359">
    <property type="entry name" value="Volt_channel_dom_sf"/>
</dbReference>
<feature type="compositionally biased region" description="Basic and acidic residues" evidence="12">
    <location>
        <begin position="708"/>
        <end position="755"/>
    </location>
</feature>
<keyword evidence="8" id="KW-0406">Ion transport</keyword>
<dbReference type="PANTHER" id="PTHR10027:SF10">
    <property type="entry name" value="SLOWPOKE 2, ISOFORM D"/>
    <property type="match status" value="1"/>
</dbReference>